<evidence type="ECO:0000313" key="2">
    <source>
        <dbReference type="EMBL" id="ALL01612.1"/>
    </source>
</evidence>
<dbReference type="Gene3D" id="1.10.510.10">
    <property type="entry name" value="Transferase(Phosphotransferase) domain 1"/>
    <property type="match status" value="1"/>
</dbReference>
<dbReference type="InterPro" id="IPR002575">
    <property type="entry name" value="Aminoglycoside_PTrfase"/>
</dbReference>
<accession>A0A0P0N4B0</accession>
<gene>
    <name evidence="2" type="ORF">Pyrde_1569</name>
</gene>
<dbReference type="Pfam" id="PF01636">
    <property type="entry name" value="APH"/>
    <property type="match status" value="1"/>
</dbReference>
<dbReference type="EMBL" id="CP013011">
    <property type="protein sequence ID" value="ALL01612.1"/>
    <property type="molecule type" value="Genomic_DNA"/>
</dbReference>
<protein>
    <recommendedName>
        <fullName evidence="1">Aminoglycoside phosphotransferase domain-containing protein</fullName>
    </recommendedName>
</protein>
<dbReference type="KEGG" id="pdl:Pyrde_1569"/>
<evidence type="ECO:0000259" key="1">
    <source>
        <dbReference type="Pfam" id="PF01636"/>
    </source>
</evidence>
<proteinExistence type="predicted"/>
<dbReference type="SUPFAM" id="SSF56112">
    <property type="entry name" value="Protein kinase-like (PK-like)"/>
    <property type="match status" value="1"/>
</dbReference>
<name>A0A0P0N4B0_9CREN</name>
<dbReference type="STRING" id="1273541.Pyrde_1569"/>
<dbReference type="InterPro" id="IPR011009">
    <property type="entry name" value="Kinase-like_dom_sf"/>
</dbReference>
<evidence type="ECO:0000313" key="3">
    <source>
        <dbReference type="Proteomes" id="UP000058613"/>
    </source>
</evidence>
<feature type="domain" description="Aminoglycoside phosphotransferase" evidence="1">
    <location>
        <begin position="280"/>
        <end position="387"/>
    </location>
</feature>
<sequence length="502" mass="56767">MQGECAAAVKLTYELPGLRLVLGLGSNGSCVDGRPGWLEAIISRDVFLADVEESLLGEIIASLLLLKPVSVEGDVEQYHRLIESYIIRVFREEVSRLEKLFHKNYERLLVADIYPVVARMARLQRIYPWLRVVYQLMLQRRDYYSWLRVLVQRILGVNVYKSRWIPAKSVIEQPKRARLKPFVQLSGAVKIVHIIGDIASSVSLSLLQAIPQSIILEGISRKPHPLTRDPLLLVRLDSARVATKLMQFEDQLYTITGVKRLLDNAKLQRKGMIRSAKTVEIGGFRPAVVKRYTDITAVKWLAAAIASLPLPRPRLRALARLNAEYYYNRFLAERGFHVPEPILIDPRRRQAAYSYIEGEDLIAMLQKESTPEPYRELGVTLARLHAAGIALWDSNPSNFVYDGENLYIVDLEQARDLRNMQDAAWDIAVACYYSLLYTPQSGPERASLIASGYLEAGGRSEVLIEAAKHKYMAPFLAVVPPNILEKTRKAILVAARTGENQP</sequence>
<organism evidence="2 3">
    <name type="scientific">Pyrodictium delaneyi</name>
    <dbReference type="NCBI Taxonomy" id="1273541"/>
    <lineage>
        <taxon>Archaea</taxon>
        <taxon>Thermoproteota</taxon>
        <taxon>Thermoprotei</taxon>
        <taxon>Desulfurococcales</taxon>
        <taxon>Pyrodictiaceae</taxon>
        <taxon>Pyrodictium</taxon>
    </lineage>
</organism>
<dbReference type="AlphaFoldDB" id="A0A0P0N4B0"/>
<dbReference type="RefSeq" id="WP_055409726.1">
    <property type="nucleotide sequence ID" value="NZ_CP013011.1"/>
</dbReference>
<dbReference type="Proteomes" id="UP000058613">
    <property type="component" value="Chromosome"/>
</dbReference>
<dbReference type="OrthoDB" id="35902at2157"/>
<dbReference type="GeneID" id="26099908"/>
<reference evidence="2 3" key="1">
    <citation type="submission" date="2015-10" db="EMBL/GenBank/DDBJ databases">
        <title>Complete genome sequence of hyperthermophilic archaeon Pyrodictium delaneyi Su06.</title>
        <authorList>
            <person name="Jung J.-H."/>
            <person name="Lin J."/>
            <person name="Holden J.F."/>
            <person name="Park C.-S."/>
        </authorList>
    </citation>
    <scope>NUCLEOTIDE SEQUENCE [LARGE SCALE GENOMIC DNA]</scope>
    <source>
        <strain evidence="2 3">Su06</strain>
    </source>
</reference>